<dbReference type="EMBL" id="SSSM01000001">
    <property type="protein sequence ID" value="THG33265.1"/>
    <property type="molecule type" value="Genomic_DNA"/>
</dbReference>
<keyword evidence="3" id="KW-1185">Reference proteome</keyword>
<sequence>MDSAHTKDEGESMAQVGAGPAGKARERTINFYQIVKFKNQSVNKRMKHADWQSILKAIEGKPLKTRLVTSATRTLIGEVLSVDGELHLKLMVVRDQDA</sequence>
<gene>
    <name evidence="2" type="ORF">E6C64_02625</name>
</gene>
<name>A0A4S4FU08_9MICO</name>
<dbReference type="Proteomes" id="UP000309133">
    <property type="component" value="Unassembled WGS sequence"/>
</dbReference>
<dbReference type="AlphaFoldDB" id="A0A4S4FU08"/>
<evidence type="ECO:0000256" key="1">
    <source>
        <dbReference type="SAM" id="MobiDB-lite"/>
    </source>
</evidence>
<evidence type="ECO:0000313" key="2">
    <source>
        <dbReference type="EMBL" id="THG33265.1"/>
    </source>
</evidence>
<evidence type="ECO:0000313" key="3">
    <source>
        <dbReference type="Proteomes" id="UP000309133"/>
    </source>
</evidence>
<reference evidence="2 3" key="1">
    <citation type="submission" date="2019-04" db="EMBL/GenBank/DDBJ databases">
        <authorList>
            <person name="Jiang L."/>
        </authorList>
    </citation>
    <scope>NUCLEOTIDE SEQUENCE [LARGE SCALE GENOMIC DNA]</scope>
    <source>
        <strain evidence="2 3">YIM 131853</strain>
    </source>
</reference>
<accession>A0A4S4FU08</accession>
<protein>
    <submittedName>
        <fullName evidence="2">Uncharacterized protein</fullName>
    </submittedName>
</protein>
<feature type="compositionally biased region" description="Basic and acidic residues" evidence="1">
    <location>
        <begin position="1"/>
        <end position="10"/>
    </location>
</feature>
<dbReference type="RefSeq" id="WP_136426046.1">
    <property type="nucleotide sequence ID" value="NZ_SSSM01000001.1"/>
</dbReference>
<feature type="region of interest" description="Disordered" evidence="1">
    <location>
        <begin position="1"/>
        <end position="23"/>
    </location>
</feature>
<comment type="caution">
    <text evidence="2">The sequence shown here is derived from an EMBL/GenBank/DDBJ whole genome shotgun (WGS) entry which is preliminary data.</text>
</comment>
<proteinExistence type="predicted"/>
<dbReference type="OrthoDB" id="4963678at2"/>
<organism evidence="2 3">
    <name type="scientific">Naasia lichenicola</name>
    <dbReference type="NCBI Taxonomy" id="2565933"/>
    <lineage>
        <taxon>Bacteria</taxon>
        <taxon>Bacillati</taxon>
        <taxon>Actinomycetota</taxon>
        <taxon>Actinomycetes</taxon>
        <taxon>Micrococcales</taxon>
        <taxon>Microbacteriaceae</taxon>
        <taxon>Naasia</taxon>
    </lineage>
</organism>